<evidence type="ECO:0000256" key="3">
    <source>
        <dbReference type="ARBA" id="ARBA00023027"/>
    </source>
</evidence>
<dbReference type="PANTHER" id="PTHR24322:SF748">
    <property type="entry name" value="FI23927P1-RELATED"/>
    <property type="match status" value="1"/>
</dbReference>
<evidence type="ECO:0000313" key="6">
    <source>
        <dbReference type="Proteomes" id="UP000504635"/>
    </source>
</evidence>
<protein>
    <submittedName>
        <fullName evidence="7 8">Estradiol 17-beta-dehydrogenase 11-like</fullName>
    </submittedName>
</protein>
<evidence type="ECO:0000313" key="8">
    <source>
        <dbReference type="RefSeq" id="XP_030751721.1"/>
    </source>
</evidence>
<evidence type="ECO:0000256" key="1">
    <source>
        <dbReference type="ARBA" id="ARBA00006484"/>
    </source>
</evidence>
<dbReference type="GeneID" id="115879170"/>
<dbReference type="PRINTS" id="PR00081">
    <property type="entry name" value="GDHRDH"/>
</dbReference>
<reference evidence="7 8" key="1">
    <citation type="submission" date="2025-04" db="UniProtKB">
        <authorList>
            <consortium name="RefSeq"/>
        </authorList>
    </citation>
    <scope>IDENTIFICATION</scope>
    <source>
        <tissue evidence="7 8">Gonads</tissue>
    </source>
</reference>
<sequence>MTYVEEPPFKPPSPTPPTEQSVTEKLHLIKKEPKLLKSTTDIIVFLLVSAFYILKAIYKFFLPQSYRHQKDLKGEIALVTGGGSGIGRLVALRLGKLGVTVVLWDINVQGLEETISLVKGIGGVAYGYKCDLSNREDIYRVAKQTRKEIGDVTLLINNAGVVSGSLLLDTPDHLIKRTFDVNIIAHFWTVKAFLPRMIENQHGHIVTVASMAGHVGINKLVDYCASKYAAVGFDEALRVELEAQGVKGVMTTAVCPYFIQATGMFDSVESRFLPRLKPNDVADKIVEGIRNNDTTVLIPGAMRIGLILRAIIPWTVLSLFLRGLVPDAAPHPPAIQTDVNQPPEEKVDEQLVNNITKTTKINSLTDSVSQISDRYPATGKNL</sequence>
<dbReference type="Proteomes" id="UP000504635">
    <property type="component" value="Unplaced"/>
</dbReference>
<organism evidence="6 7">
    <name type="scientific">Sitophilus oryzae</name>
    <name type="common">Rice weevil</name>
    <name type="synonym">Curculio oryzae</name>
    <dbReference type="NCBI Taxonomy" id="7048"/>
    <lineage>
        <taxon>Eukaryota</taxon>
        <taxon>Metazoa</taxon>
        <taxon>Ecdysozoa</taxon>
        <taxon>Arthropoda</taxon>
        <taxon>Hexapoda</taxon>
        <taxon>Insecta</taxon>
        <taxon>Pterygota</taxon>
        <taxon>Neoptera</taxon>
        <taxon>Endopterygota</taxon>
        <taxon>Coleoptera</taxon>
        <taxon>Polyphaga</taxon>
        <taxon>Cucujiformia</taxon>
        <taxon>Curculionidae</taxon>
        <taxon>Dryophthorinae</taxon>
        <taxon>Sitophilus</taxon>
    </lineage>
</organism>
<gene>
    <name evidence="7 8" type="primary">LOC115879170</name>
</gene>
<dbReference type="OrthoDB" id="10253736at2759"/>
<dbReference type="RefSeq" id="XP_030751720.1">
    <property type="nucleotide sequence ID" value="XM_030895860.1"/>
</dbReference>
<dbReference type="Gene3D" id="3.40.50.720">
    <property type="entry name" value="NAD(P)-binding Rossmann-like Domain"/>
    <property type="match status" value="1"/>
</dbReference>
<dbReference type="AlphaFoldDB" id="A0A6J2XLG0"/>
<dbReference type="PANTHER" id="PTHR24322">
    <property type="entry name" value="PKSB"/>
    <property type="match status" value="1"/>
</dbReference>
<dbReference type="Pfam" id="PF00106">
    <property type="entry name" value="adh_short"/>
    <property type="match status" value="1"/>
</dbReference>
<accession>A0A6J2XLG0</accession>
<dbReference type="GO" id="GO:0005811">
    <property type="term" value="C:lipid droplet"/>
    <property type="evidence" value="ECO:0007669"/>
    <property type="project" value="TreeGrafter"/>
</dbReference>
<dbReference type="SUPFAM" id="SSF51735">
    <property type="entry name" value="NAD(P)-binding Rossmann-fold domains"/>
    <property type="match status" value="1"/>
</dbReference>
<evidence type="ECO:0000256" key="2">
    <source>
        <dbReference type="ARBA" id="ARBA00023002"/>
    </source>
</evidence>
<dbReference type="RefSeq" id="XP_030751721.1">
    <property type="nucleotide sequence ID" value="XM_030895861.1"/>
</dbReference>
<dbReference type="InterPro" id="IPR036291">
    <property type="entry name" value="NAD(P)-bd_dom_sf"/>
</dbReference>
<keyword evidence="6" id="KW-1185">Reference proteome</keyword>
<keyword evidence="2" id="KW-0560">Oxidoreductase</keyword>
<dbReference type="InterPro" id="IPR002347">
    <property type="entry name" value="SDR_fam"/>
</dbReference>
<comment type="similarity">
    <text evidence="1 4">Belongs to the short-chain dehydrogenases/reductases (SDR) family.</text>
</comment>
<dbReference type="FunFam" id="3.40.50.720:FF:000202">
    <property type="entry name" value="Short-chain dehydrogenase/reductase family 16C member 6"/>
    <property type="match status" value="1"/>
</dbReference>
<feature type="region of interest" description="Disordered" evidence="5">
    <location>
        <begin position="1"/>
        <end position="21"/>
    </location>
</feature>
<keyword evidence="3" id="KW-0520">NAD</keyword>
<proteinExistence type="inferred from homology"/>
<dbReference type="GO" id="GO:0016616">
    <property type="term" value="F:oxidoreductase activity, acting on the CH-OH group of donors, NAD or NADP as acceptor"/>
    <property type="evidence" value="ECO:0007669"/>
    <property type="project" value="TreeGrafter"/>
</dbReference>
<evidence type="ECO:0000313" key="7">
    <source>
        <dbReference type="RefSeq" id="XP_030751720.1"/>
    </source>
</evidence>
<dbReference type="CDD" id="cd05339">
    <property type="entry name" value="17beta-HSDXI-like_SDR_c"/>
    <property type="match status" value="1"/>
</dbReference>
<evidence type="ECO:0000256" key="4">
    <source>
        <dbReference type="RuleBase" id="RU000363"/>
    </source>
</evidence>
<evidence type="ECO:0000256" key="5">
    <source>
        <dbReference type="SAM" id="MobiDB-lite"/>
    </source>
</evidence>
<name>A0A6J2XLG0_SITOR</name>
<dbReference type="KEGG" id="soy:115879170"/>
<dbReference type="PRINTS" id="PR00080">
    <property type="entry name" value="SDRFAMILY"/>
</dbReference>